<dbReference type="OrthoDB" id="5172791at2"/>
<sequence>MDRRKFLKLVSTGTVVCSVQGIFTLTGCGGSNVIRKKVQADPEWFMNGTPKYMVSDSHFHYVDFLQDTEGLNALLRNMNGNGVEHIMMSGMPLIKKWNKDDPVPPKYYLDNNSRTYWYSATDYYVAETVETIPEAERYRFHPYICAFNPTDKYGVEHVKRMITQYGDLWEGIGEIFGHRDDLTNLTYGERARANHVALDPVYELAARKDLPVCLHNNCTSRNKLDNPVYVYEVEDALKKHPETRITWAHAGLSRYLDVDQDKYTEMLGKMLSQYSNLWIDLSWIVYEDFITDGRHMYEVKSCWLELINSFPDKFMIGSDAVGNFKNYAFNIRKYYTLLDNLPKDTAKKVARDNYLSTLPERVRKKLAERERV</sequence>
<name>L0R894_9BACT</name>
<dbReference type="EMBL" id="FO203522">
    <property type="protein sequence ID" value="CCO22978.1"/>
    <property type="molecule type" value="Genomic_DNA"/>
</dbReference>
<dbReference type="InterPro" id="IPR006680">
    <property type="entry name" value="Amidohydro-rel"/>
</dbReference>
<evidence type="ECO:0000313" key="3">
    <source>
        <dbReference type="Proteomes" id="UP000010808"/>
    </source>
</evidence>
<dbReference type="STRING" id="1121451.DESAM_20691"/>
<evidence type="ECO:0000313" key="2">
    <source>
        <dbReference type="EMBL" id="CCO22978.1"/>
    </source>
</evidence>
<dbReference type="AlphaFoldDB" id="L0R894"/>
<dbReference type="KEGG" id="dhy:DESAM_20691"/>
<dbReference type="InterPro" id="IPR032466">
    <property type="entry name" value="Metal_Hydrolase"/>
</dbReference>
<dbReference type="Gene3D" id="3.20.20.140">
    <property type="entry name" value="Metal-dependent hydrolases"/>
    <property type="match status" value="1"/>
</dbReference>
<feature type="domain" description="Amidohydrolase-related" evidence="1">
    <location>
        <begin position="190"/>
        <end position="353"/>
    </location>
</feature>
<evidence type="ECO:0000259" key="1">
    <source>
        <dbReference type="Pfam" id="PF04909"/>
    </source>
</evidence>
<dbReference type="HOGENOM" id="CLU_059515_0_0_7"/>
<gene>
    <name evidence="2" type="ORF">DESAM_20691</name>
</gene>
<dbReference type="Pfam" id="PF04909">
    <property type="entry name" value="Amidohydro_2"/>
    <property type="match status" value="1"/>
</dbReference>
<accession>L0R894</accession>
<protein>
    <submittedName>
        <fullName evidence="2">Amidohydrolase 2</fullName>
    </submittedName>
</protein>
<reference evidence="2 3" key="1">
    <citation type="submission" date="2012-10" db="EMBL/GenBank/DDBJ databases">
        <authorList>
            <person name="Genoscope - CEA"/>
        </authorList>
    </citation>
    <scope>NUCLEOTIDE SEQUENCE [LARGE SCALE GENOMIC DNA]</scope>
    <source>
        <strain evidence="3">AM13 / DSM 14728</strain>
    </source>
</reference>
<dbReference type="SUPFAM" id="SSF51556">
    <property type="entry name" value="Metallo-dependent hydrolases"/>
    <property type="match status" value="1"/>
</dbReference>
<keyword evidence="2" id="KW-0378">Hydrolase</keyword>
<dbReference type="PATRIC" id="fig|1121451.3.peg.949"/>
<dbReference type="Proteomes" id="UP000010808">
    <property type="component" value="Chromosome"/>
</dbReference>
<dbReference type="eggNOG" id="COG2159">
    <property type="taxonomic scope" value="Bacteria"/>
</dbReference>
<keyword evidence="3" id="KW-1185">Reference proteome</keyword>
<dbReference type="PROSITE" id="PS51257">
    <property type="entry name" value="PROKAR_LIPOPROTEIN"/>
    <property type="match status" value="1"/>
</dbReference>
<organism evidence="2 3">
    <name type="scientific">Maridesulfovibrio hydrothermalis AM13 = DSM 14728</name>
    <dbReference type="NCBI Taxonomy" id="1121451"/>
    <lineage>
        <taxon>Bacteria</taxon>
        <taxon>Pseudomonadati</taxon>
        <taxon>Thermodesulfobacteriota</taxon>
        <taxon>Desulfovibrionia</taxon>
        <taxon>Desulfovibrionales</taxon>
        <taxon>Desulfovibrionaceae</taxon>
        <taxon>Maridesulfovibrio</taxon>
    </lineage>
</organism>
<proteinExistence type="predicted"/>
<dbReference type="RefSeq" id="WP_015335583.1">
    <property type="nucleotide sequence ID" value="NC_020055.1"/>
</dbReference>
<dbReference type="GO" id="GO:0016787">
    <property type="term" value="F:hydrolase activity"/>
    <property type="evidence" value="ECO:0007669"/>
    <property type="project" value="UniProtKB-KW"/>
</dbReference>